<dbReference type="InterPro" id="IPR005135">
    <property type="entry name" value="Endo/exonuclease/phosphatase"/>
</dbReference>
<dbReference type="InterPro" id="IPR043502">
    <property type="entry name" value="DNA/RNA_pol_sf"/>
</dbReference>
<accession>A0A9W7I955</accession>
<dbReference type="OrthoDB" id="1001975at2759"/>
<dbReference type="PANTHER" id="PTHR19446">
    <property type="entry name" value="REVERSE TRANSCRIPTASES"/>
    <property type="match status" value="1"/>
</dbReference>
<dbReference type="PROSITE" id="PS50878">
    <property type="entry name" value="RT_POL"/>
    <property type="match status" value="1"/>
</dbReference>
<dbReference type="InterPro" id="IPR036691">
    <property type="entry name" value="Endo/exonu/phosph_ase_sf"/>
</dbReference>
<keyword evidence="3" id="KW-1185">Reference proteome</keyword>
<dbReference type="SUPFAM" id="SSF56219">
    <property type="entry name" value="DNase I-like"/>
    <property type="match status" value="1"/>
</dbReference>
<dbReference type="EMBL" id="BSYR01000024">
    <property type="protein sequence ID" value="GMI90851.1"/>
    <property type="molecule type" value="Genomic_DNA"/>
</dbReference>
<dbReference type="CDD" id="cd01650">
    <property type="entry name" value="RT_nLTR_like"/>
    <property type="match status" value="1"/>
</dbReference>
<proteinExistence type="predicted"/>
<evidence type="ECO:0000313" key="3">
    <source>
        <dbReference type="Proteomes" id="UP001165190"/>
    </source>
</evidence>
<dbReference type="InterPro" id="IPR000477">
    <property type="entry name" value="RT_dom"/>
</dbReference>
<name>A0A9W7I955_HIBTR</name>
<dbReference type="SUPFAM" id="SSF56672">
    <property type="entry name" value="DNA/RNA polymerases"/>
    <property type="match status" value="1"/>
</dbReference>
<feature type="domain" description="Reverse transcriptase" evidence="1">
    <location>
        <begin position="478"/>
        <end position="663"/>
    </location>
</feature>
<dbReference type="Pfam" id="PF03372">
    <property type="entry name" value="Exo_endo_phos"/>
    <property type="match status" value="1"/>
</dbReference>
<evidence type="ECO:0000259" key="1">
    <source>
        <dbReference type="PROSITE" id="PS50878"/>
    </source>
</evidence>
<protein>
    <recommendedName>
        <fullName evidence="1">Reverse transcriptase domain-containing protein</fullName>
    </recommendedName>
</protein>
<dbReference type="Proteomes" id="UP001165190">
    <property type="component" value="Unassembled WGS sequence"/>
</dbReference>
<sequence>MKCILFSWNIRGLGRPEKVRAVISAVKSCNPKVLFLQETKVPCLKPVVVKRLKKAGFSDVVISPSSGASGGLVVLWEGNWLKVTKTIINPRWVCLIGQIENSNDMCCFMNLYAPNDLGSRRFFFEEISDVVSSLNMPVIMGGDFNCVRNEKERIGMEPNNTSMNTFAEFIQRNNLVDLPLVGECYTWFRGGHSVAASRLDRFLMSPEFLVWFPSIIQVSLPRSLSDHKPVIIKEHTVNSKARPFKLFSHWLNFPEVLQLTKSAIESKGEADISETLKAAKPAIKDWVKLFKQEEGRVVKEAKLKIEAIEQQMLVSGVDQTSLSELQQWRKVLWEKYRRDEREWHQKSRVRWFNEGDKNSKFFHLSATVRRCRNRVVALENNGKIYSDPKQIAREFLEFFKLQYNNSRTLSIKRFNCALKHLSDSAAKDLEAPFSDKEVWDTICSIDGNRAPGPDGLNLDFFKKFWPSLKTSVMRFFDDFYQGKVGDKGFNRSYITLIPKKPCPKFISDYRPISLIDSLYKVVAKVLSRRLARCIKEVVGENQFAFTPGKQISDCALIANEVVDEMRRKKKGLVVFKADFKRAYDSVDWRFLDLILQKMGFGNRWRRWISMCVSTARIAVLVNGFPSIFFPISRGLRQGCPLSPYLFNIFGEALSSLIRDVVRK</sequence>
<dbReference type="Pfam" id="PF00078">
    <property type="entry name" value="RVT_1"/>
    <property type="match status" value="1"/>
</dbReference>
<reference evidence="2" key="1">
    <citation type="submission" date="2023-05" db="EMBL/GenBank/DDBJ databases">
        <title>Genome and transcriptome analyses reveal genes involved in the formation of fine ridges on petal epidermal cells in Hibiscus trionum.</title>
        <authorList>
            <person name="Koshimizu S."/>
            <person name="Masuda S."/>
            <person name="Ishii T."/>
            <person name="Shirasu K."/>
            <person name="Hoshino A."/>
            <person name="Arita M."/>
        </authorList>
    </citation>
    <scope>NUCLEOTIDE SEQUENCE</scope>
    <source>
        <strain evidence="2">Hamamatsu line</strain>
    </source>
</reference>
<organism evidence="2 3">
    <name type="scientific">Hibiscus trionum</name>
    <name type="common">Flower of an hour</name>
    <dbReference type="NCBI Taxonomy" id="183268"/>
    <lineage>
        <taxon>Eukaryota</taxon>
        <taxon>Viridiplantae</taxon>
        <taxon>Streptophyta</taxon>
        <taxon>Embryophyta</taxon>
        <taxon>Tracheophyta</taxon>
        <taxon>Spermatophyta</taxon>
        <taxon>Magnoliopsida</taxon>
        <taxon>eudicotyledons</taxon>
        <taxon>Gunneridae</taxon>
        <taxon>Pentapetalae</taxon>
        <taxon>rosids</taxon>
        <taxon>malvids</taxon>
        <taxon>Malvales</taxon>
        <taxon>Malvaceae</taxon>
        <taxon>Malvoideae</taxon>
        <taxon>Hibiscus</taxon>
    </lineage>
</organism>
<dbReference type="Gene3D" id="3.60.10.10">
    <property type="entry name" value="Endonuclease/exonuclease/phosphatase"/>
    <property type="match status" value="1"/>
</dbReference>
<evidence type="ECO:0000313" key="2">
    <source>
        <dbReference type="EMBL" id="GMI90851.1"/>
    </source>
</evidence>
<gene>
    <name evidence="2" type="ORF">HRI_002754400</name>
</gene>
<dbReference type="AlphaFoldDB" id="A0A9W7I955"/>
<dbReference type="GO" id="GO:0003824">
    <property type="term" value="F:catalytic activity"/>
    <property type="evidence" value="ECO:0007669"/>
    <property type="project" value="InterPro"/>
</dbReference>
<comment type="caution">
    <text evidence="2">The sequence shown here is derived from an EMBL/GenBank/DDBJ whole genome shotgun (WGS) entry which is preliminary data.</text>
</comment>